<dbReference type="Proteomes" id="UP001589891">
    <property type="component" value="Unassembled WGS sequence"/>
</dbReference>
<proteinExistence type="predicted"/>
<sequence>MTSAAQILDTALQIAERSGWEHLRLFDVAATLDIGLDEIARHYRDKDALVEAWFDRADAALLARARNADLAAMTPAGRLEELLVAWFAALAPHRVLTGEMLCYKLEPGHIYLQAQGLMRISRTVQWWREAAGRSDAWLARIGEECALSTVYLCTFAHWLRYRREDEAALRVYLRRRLHSLPLACLLQP</sequence>
<dbReference type="InterPro" id="IPR009057">
    <property type="entry name" value="Homeodomain-like_sf"/>
</dbReference>
<dbReference type="RefSeq" id="WP_376947280.1">
    <property type="nucleotide sequence ID" value="NZ_CP171449.1"/>
</dbReference>
<reference evidence="1 2" key="1">
    <citation type="submission" date="2024-09" db="EMBL/GenBank/DDBJ databases">
        <authorList>
            <person name="Sun Q."/>
            <person name="Mori K."/>
        </authorList>
    </citation>
    <scope>NUCLEOTIDE SEQUENCE [LARGE SCALE GENOMIC DNA]</scope>
    <source>
        <strain evidence="1 2">NCAIM B.01794</strain>
    </source>
</reference>
<organism evidence="1 2">
    <name type="scientific">Azorhizophilus paspali</name>
    <name type="common">Azotobacter paspali</name>
    <dbReference type="NCBI Taxonomy" id="69963"/>
    <lineage>
        <taxon>Bacteria</taxon>
        <taxon>Pseudomonadati</taxon>
        <taxon>Pseudomonadota</taxon>
        <taxon>Gammaproteobacteria</taxon>
        <taxon>Pseudomonadales</taxon>
        <taxon>Pseudomonadaceae</taxon>
        <taxon>Azorhizophilus</taxon>
    </lineage>
</organism>
<dbReference type="EMBL" id="JBHLSS010000098">
    <property type="protein sequence ID" value="MFC0710816.1"/>
    <property type="molecule type" value="Genomic_DNA"/>
</dbReference>
<dbReference type="SUPFAM" id="SSF46689">
    <property type="entry name" value="Homeodomain-like"/>
    <property type="match status" value="1"/>
</dbReference>
<evidence type="ECO:0000313" key="1">
    <source>
        <dbReference type="EMBL" id="MFC0710816.1"/>
    </source>
</evidence>
<gene>
    <name evidence="1" type="ORF">ACFFGX_15080</name>
</gene>
<accession>A0ABV6SNY4</accession>
<keyword evidence="2" id="KW-1185">Reference proteome</keyword>
<comment type="caution">
    <text evidence="1">The sequence shown here is derived from an EMBL/GenBank/DDBJ whole genome shotgun (WGS) entry which is preliminary data.</text>
</comment>
<protein>
    <submittedName>
        <fullName evidence="1">TetR/AcrR family transcriptional regulator</fullName>
    </submittedName>
</protein>
<evidence type="ECO:0000313" key="2">
    <source>
        <dbReference type="Proteomes" id="UP001589891"/>
    </source>
</evidence>
<dbReference type="Gene3D" id="1.10.357.10">
    <property type="entry name" value="Tetracycline Repressor, domain 2"/>
    <property type="match status" value="1"/>
</dbReference>
<name>A0ABV6SNY4_AZOPA</name>